<accession>A0A1X1RS02</accession>
<protein>
    <recommendedName>
        <fullName evidence="6">Phage holin family protein</fullName>
    </recommendedName>
</protein>
<dbReference type="OrthoDB" id="4871734at2"/>
<dbReference type="AlphaFoldDB" id="A0A1X1RS02"/>
<dbReference type="Proteomes" id="UP000193907">
    <property type="component" value="Unassembled WGS sequence"/>
</dbReference>
<keyword evidence="4" id="KW-1185">Reference proteome</keyword>
<keyword evidence="1" id="KW-0472">Membrane</keyword>
<reference evidence="2 4" key="1">
    <citation type="submission" date="2016-01" db="EMBL/GenBank/DDBJ databases">
        <title>The new phylogeny of the genus Mycobacterium.</title>
        <authorList>
            <person name="Tarcisio F."/>
            <person name="Conor M."/>
            <person name="Antonella G."/>
            <person name="Elisabetta G."/>
            <person name="Giulia F.S."/>
            <person name="Sara T."/>
            <person name="Anna F."/>
            <person name="Clotilde B."/>
            <person name="Roberto B."/>
            <person name="Veronica D.S."/>
            <person name="Fabio R."/>
            <person name="Monica P."/>
            <person name="Olivier J."/>
            <person name="Enrico T."/>
            <person name="Nicola S."/>
        </authorList>
    </citation>
    <scope>NUCLEOTIDE SEQUENCE [LARGE SCALE GENOMIC DNA]</scope>
    <source>
        <strain evidence="2 4">DSM 44243</strain>
    </source>
</reference>
<feature type="transmembrane region" description="Helical" evidence="1">
    <location>
        <begin position="93"/>
        <end position="114"/>
    </location>
</feature>
<evidence type="ECO:0000313" key="4">
    <source>
        <dbReference type="Proteomes" id="UP000193907"/>
    </source>
</evidence>
<evidence type="ECO:0000313" key="2">
    <source>
        <dbReference type="EMBL" id="ORV14607.1"/>
    </source>
</evidence>
<comment type="caution">
    <text evidence="2">The sequence shown here is derived from an EMBL/GenBank/DDBJ whole genome shotgun (WGS) entry which is preliminary data.</text>
</comment>
<gene>
    <name evidence="2" type="ORF">AWB95_08185</name>
    <name evidence="3" type="ORF">CQY23_15685</name>
</gene>
<organism evidence="2 4">
    <name type="scientific">Mycobacterium celatum</name>
    <dbReference type="NCBI Taxonomy" id="28045"/>
    <lineage>
        <taxon>Bacteria</taxon>
        <taxon>Bacillati</taxon>
        <taxon>Actinomycetota</taxon>
        <taxon>Actinomycetes</taxon>
        <taxon>Mycobacteriales</taxon>
        <taxon>Mycobacteriaceae</taxon>
        <taxon>Mycobacterium</taxon>
    </lineage>
</organism>
<dbReference type="EMBL" id="PDKV01000020">
    <property type="protein sequence ID" value="PIB78022.1"/>
    <property type="molecule type" value="Genomic_DNA"/>
</dbReference>
<sequence>MTQILVRAVVVMASWAIGVLVAAWVVPGVSISASGFVVAVALFSIAHALLSALILKLPHAYASLVLGGSGLVLTVVALALASAWTDGLFLRDIASWVAATVVVWLVTTIGAICLPEIFARSEAGPV</sequence>
<evidence type="ECO:0008006" key="6">
    <source>
        <dbReference type="Google" id="ProtNLM"/>
    </source>
</evidence>
<name>A0A1X1RS02_MYCCE</name>
<proteinExistence type="predicted"/>
<dbReference type="STRING" id="28045.AWB95_08185"/>
<reference evidence="3 5" key="2">
    <citation type="journal article" date="2017" name="Infect. Genet. Evol.">
        <title>The new phylogeny of the genus Mycobacterium: The old and the news.</title>
        <authorList>
            <person name="Tortoli E."/>
            <person name="Fedrizzi T."/>
            <person name="Meehan C.J."/>
            <person name="Trovato A."/>
            <person name="Grottola A."/>
            <person name="Giacobazzi E."/>
            <person name="Serpini G.F."/>
            <person name="Tagliazucchi S."/>
            <person name="Fabio A."/>
            <person name="Bettua C."/>
            <person name="Bertorelli R."/>
            <person name="Frascaro F."/>
            <person name="De Sanctis V."/>
            <person name="Pecorari M."/>
            <person name="Jousson O."/>
            <person name="Segata N."/>
            <person name="Cirillo D.M."/>
        </authorList>
    </citation>
    <scope>NUCLEOTIDE SEQUENCE [LARGE SCALE GENOMIC DNA]</scope>
    <source>
        <strain evidence="3 5">NCTC 12882</strain>
    </source>
</reference>
<feature type="transmembrane region" description="Helical" evidence="1">
    <location>
        <begin position="61"/>
        <end position="81"/>
    </location>
</feature>
<evidence type="ECO:0000313" key="5">
    <source>
        <dbReference type="Proteomes" id="UP000230971"/>
    </source>
</evidence>
<feature type="transmembrane region" description="Helical" evidence="1">
    <location>
        <begin position="31"/>
        <end position="54"/>
    </location>
</feature>
<dbReference type="RefSeq" id="WP_062539174.1">
    <property type="nucleotide sequence ID" value="NZ_BBUN01000087.1"/>
</dbReference>
<dbReference type="EMBL" id="LQOM01000024">
    <property type="protein sequence ID" value="ORV14607.1"/>
    <property type="molecule type" value="Genomic_DNA"/>
</dbReference>
<evidence type="ECO:0000313" key="3">
    <source>
        <dbReference type="EMBL" id="PIB78022.1"/>
    </source>
</evidence>
<dbReference type="Proteomes" id="UP000230971">
    <property type="component" value="Unassembled WGS sequence"/>
</dbReference>
<evidence type="ECO:0000256" key="1">
    <source>
        <dbReference type="SAM" id="Phobius"/>
    </source>
</evidence>
<keyword evidence="1" id="KW-1133">Transmembrane helix</keyword>
<keyword evidence="1" id="KW-0812">Transmembrane</keyword>
<feature type="transmembrane region" description="Helical" evidence="1">
    <location>
        <begin position="5"/>
        <end position="25"/>
    </location>
</feature>